<evidence type="ECO:0000256" key="2">
    <source>
        <dbReference type="ARBA" id="ARBA00005712"/>
    </source>
</evidence>
<keyword evidence="5" id="KW-0472">Membrane</keyword>
<dbReference type="RefSeq" id="WP_350258768.1">
    <property type="nucleotide sequence ID" value="NZ_CP138335.1"/>
</dbReference>
<keyword evidence="6" id="KW-0139">CF(1)</keyword>
<evidence type="ECO:0000256" key="4">
    <source>
        <dbReference type="ARBA" id="ARBA00023065"/>
    </source>
</evidence>
<dbReference type="KEGG" id="sapp:SAC06_03125"/>
<dbReference type="InterPro" id="IPR036771">
    <property type="entry name" value="ATPsynth_dsu/esu_N"/>
</dbReference>
<feature type="domain" description="ATP synthase F1 complex delta/epsilon subunit N-terminal" evidence="8">
    <location>
        <begin position="5"/>
        <end position="84"/>
    </location>
</feature>
<dbReference type="EMBL" id="CP138335">
    <property type="protein sequence ID" value="XBW08568.1"/>
    <property type="molecule type" value="Genomic_DNA"/>
</dbReference>
<evidence type="ECO:0000256" key="1">
    <source>
        <dbReference type="ARBA" id="ARBA00004202"/>
    </source>
</evidence>
<accession>A0AAU7V9Q6</accession>
<name>A0AAU7V9Q6_9ACTO</name>
<evidence type="ECO:0000256" key="5">
    <source>
        <dbReference type="ARBA" id="ARBA00023136"/>
    </source>
</evidence>
<keyword evidence="3" id="KW-0813">Transport</keyword>
<dbReference type="Gene3D" id="2.60.15.10">
    <property type="entry name" value="F0F1 ATP synthase delta/epsilon subunit, N-terminal"/>
    <property type="match status" value="1"/>
</dbReference>
<dbReference type="CDD" id="cd12152">
    <property type="entry name" value="F1-ATPase_delta"/>
    <property type="match status" value="1"/>
</dbReference>
<dbReference type="PANTHER" id="PTHR13822">
    <property type="entry name" value="ATP SYNTHASE DELTA/EPSILON CHAIN"/>
    <property type="match status" value="1"/>
</dbReference>
<sequence>MSKRLSIEVVNRTSTLWEGEADYVSIPALDGRLGVLPGRQPVLAVLNTGNVEVRGADPGGEVNISVSGGFASVDDDFVTVVVDEGTVI</sequence>
<proteinExistence type="inferred from homology"/>
<evidence type="ECO:0000313" key="9">
    <source>
        <dbReference type="EMBL" id="XBW08568.1"/>
    </source>
</evidence>
<dbReference type="GO" id="GO:0045259">
    <property type="term" value="C:proton-transporting ATP synthase complex"/>
    <property type="evidence" value="ECO:0007669"/>
    <property type="project" value="UniProtKB-KW"/>
</dbReference>
<dbReference type="GO" id="GO:0005886">
    <property type="term" value="C:plasma membrane"/>
    <property type="evidence" value="ECO:0007669"/>
    <property type="project" value="UniProtKB-SubCell"/>
</dbReference>
<dbReference type="GO" id="GO:0046933">
    <property type="term" value="F:proton-transporting ATP synthase activity, rotational mechanism"/>
    <property type="evidence" value="ECO:0007669"/>
    <property type="project" value="InterPro"/>
</dbReference>
<dbReference type="Pfam" id="PF02823">
    <property type="entry name" value="ATP-synt_DE_N"/>
    <property type="match status" value="1"/>
</dbReference>
<reference evidence="9" key="1">
    <citation type="submission" date="2023-11" db="EMBL/GenBank/DDBJ databases">
        <title>Scrofimicrobium hongkongense sp. nov., isolated from a patient with peritonitis.</title>
        <authorList>
            <person name="Lao H.Y."/>
            <person name="Wong A.Y.P."/>
            <person name="Ng T.L."/>
            <person name="Wong R.Y.L."/>
            <person name="Yau M.C.Y."/>
            <person name="Lam J.Y.W."/>
            <person name="Siu G.K.H."/>
        </authorList>
    </citation>
    <scope>NUCLEOTIDE SEQUENCE</scope>
    <source>
        <strain evidence="9">R131</strain>
    </source>
</reference>
<keyword evidence="4" id="KW-0406">Ion transport</keyword>
<evidence type="ECO:0000256" key="3">
    <source>
        <dbReference type="ARBA" id="ARBA00022448"/>
    </source>
</evidence>
<dbReference type="PANTHER" id="PTHR13822:SF10">
    <property type="entry name" value="ATP SYNTHASE EPSILON CHAIN, CHLOROPLASTIC"/>
    <property type="match status" value="1"/>
</dbReference>
<comment type="similarity">
    <text evidence="2">Belongs to the ATPase epsilon chain family.</text>
</comment>
<evidence type="ECO:0000259" key="8">
    <source>
        <dbReference type="Pfam" id="PF02823"/>
    </source>
</evidence>
<dbReference type="AlphaFoldDB" id="A0AAU7V9Q6"/>
<dbReference type="InterPro" id="IPR020546">
    <property type="entry name" value="ATP_synth_F1_dsu/esu_N"/>
</dbReference>
<gene>
    <name evidence="9" type="ORF">SAC06_03125</name>
</gene>
<protein>
    <recommendedName>
        <fullName evidence="8">ATP synthase F1 complex delta/epsilon subunit N-terminal domain-containing protein</fullName>
    </recommendedName>
</protein>
<keyword evidence="7" id="KW-0066">ATP synthesis</keyword>
<organism evidence="9">
    <name type="scientific">Scrofimicrobium appendicitidis</name>
    <dbReference type="NCBI Taxonomy" id="3079930"/>
    <lineage>
        <taxon>Bacteria</taxon>
        <taxon>Bacillati</taxon>
        <taxon>Actinomycetota</taxon>
        <taxon>Actinomycetes</taxon>
        <taxon>Actinomycetales</taxon>
        <taxon>Actinomycetaceae</taxon>
        <taxon>Scrofimicrobium</taxon>
    </lineage>
</organism>
<dbReference type="InterPro" id="IPR001469">
    <property type="entry name" value="ATP_synth_F1_dsu/esu"/>
</dbReference>
<evidence type="ECO:0000256" key="7">
    <source>
        <dbReference type="ARBA" id="ARBA00023310"/>
    </source>
</evidence>
<evidence type="ECO:0000256" key="6">
    <source>
        <dbReference type="ARBA" id="ARBA00023196"/>
    </source>
</evidence>
<dbReference type="SUPFAM" id="SSF51344">
    <property type="entry name" value="Epsilon subunit of F1F0-ATP synthase N-terminal domain"/>
    <property type="match status" value="1"/>
</dbReference>
<comment type="subcellular location">
    <subcellularLocation>
        <location evidence="1">Cell membrane</location>
        <topology evidence="1">Peripheral membrane protein</topology>
    </subcellularLocation>
</comment>